<dbReference type="EMBL" id="JARBHB010000014">
    <property type="protein sequence ID" value="KAJ8868398.1"/>
    <property type="molecule type" value="Genomic_DNA"/>
</dbReference>
<name>A0ABQ9G7Z5_9NEOP</name>
<evidence type="ECO:0000313" key="2">
    <source>
        <dbReference type="EMBL" id="KAJ8868398.1"/>
    </source>
</evidence>
<accession>A0ABQ9G7Z5</accession>
<reference evidence="2 3" key="1">
    <citation type="submission" date="2023-02" db="EMBL/GenBank/DDBJ databases">
        <title>LHISI_Scaffold_Assembly.</title>
        <authorList>
            <person name="Stuart O.P."/>
            <person name="Cleave R."/>
            <person name="Magrath M.J.L."/>
            <person name="Mikheyev A.S."/>
        </authorList>
    </citation>
    <scope>NUCLEOTIDE SEQUENCE [LARGE SCALE GENOMIC DNA]</scope>
    <source>
        <strain evidence="2">Daus_M_001</strain>
        <tissue evidence="2">Leg muscle</tissue>
    </source>
</reference>
<evidence type="ECO:0000256" key="1">
    <source>
        <dbReference type="SAM" id="MobiDB-lite"/>
    </source>
</evidence>
<proteinExistence type="predicted"/>
<sequence length="545" mass="60742">MDVTRVEQRSYITTAALGWRTAREYHWDSVVEAVGNNALPYRAVGSSSMSGHGDWLCAASEIGLPHLMAMDYGRRVLRPPSMTEVSLATSLTVLKWEQSPQAFVVGQRLSLLYRASGLKEAPWDTTPKVVKGAGEYMLRDGVDSCDNVGLEFFDCVIPSCGIALKGQISAALQGVIVKVVPSVSAESPALRYEGFTIAAPERFLSRVHTQSRRRSQKTGRGPCSRLDTNQGRRSREPEDWKGALFSPRHQPGKTFQRARRLEGGPVLAWTPTREDVPESQKTGRGPCSRLDTNQGRRSREPEDWKEALFSPRHQPGKTFQRARRLEGGPVLASTPTREDVPESQKDDDVPPAVVRLQTSLGIMQGGKDPVRRAALTCAATETLRGKISLLRRHDSHLRKSGNDPAGERTRFALVGGDWANRSATAAPRTVKVIAYLSLGLLDLCFTAFGVGPLVFVRGSMNTEAYCNILDNEMLPTFWRFYGMDPFYFQDDNSTCHVLRATMQWYADSNVRLLNWPAQNPDINLIGHIWDELDHRVRARQARQDP</sequence>
<evidence type="ECO:0000313" key="3">
    <source>
        <dbReference type="Proteomes" id="UP001159363"/>
    </source>
</evidence>
<dbReference type="Proteomes" id="UP001159363">
    <property type="component" value="Chromosome 13"/>
</dbReference>
<keyword evidence="3" id="KW-1185">Reference proteome</keyword>
<feature type="compositionally biased region" description="Basic and acidic residues" evidence="1">
    <location>
        <begin position="297"/>
        <end position="306"/>
    </location>
</feature>
<organism evidence="2 3">
    <name type="scientific">Dryococelus australis</name>
    <dbReference type="NCBI Taxonomy" id="614101"/>
    <lineage>
        <taxon>Eukaryota</taxon>
        <taxon>Metazoa</taxon>
        <taxon>Ecdysozoa</taxon>
        <taxon>Arthropoda</taxon>
        <taxon>Hexapoda</taxon>
        <taxon>Insecta</taxon>
        <taxon>Pterygota</taxon>
        <taxon>Neoptera</taxon>
        <taxon>Polyneoptera</taxon>
        <taxon>Phasmatodea</taxon>
        <taxon>Verophasmatodea</taxon>
        <taxon>Anareolatae</taxon>
        <taxon>Phasmatidae</taxon>
        <taxon>Eurycanthinae</taxon>
        <taxon>Dryococelus</taxon>
    </lineage>
</organism>
<dbReference type="InterPro" id="IPR036397">
    <property type="entry name" value="RNaseH_sf"/>
</dbReference>
<comment type="caution">
    <text evidence="2">The sequence shown here is derived from an EMBL/GenBank/DDBJ whole genome shotgun (WGS) entry which is preliminary data.</text>
</comment>
<evidence type="ECO:0008006" key="4">
    <source>
        <dbReference type="Google" id="ProtNLM"/>
    </source>
</evidence>
<protein>
    <recommendedName>
        <fullName evidence="4">Transposase</fullName>
    </recommendedName>
</protein>
<gene>
    <name evidence="2" type="ORF">PR048_029914</name>
</gene>
<feature type="region of interest" description="Disordered" evidence="1">
    <location>
        <begin position="206"/>
        <end position="349"/>
    </location>
</feature>
<feature type="compositionally biased region" description="Basic and acidic residues" evidence="1">
    <location>
        <begin position="336"/>
        <end position="348"/>
    </location>
</feature>
<dbReference type="Gene3D" id="3.30.420.10">
    <property type="entry name" value="Ribonuclease H-like superfamily/Ribonuclease H"/>
    <property type="match status" value="1"/>
</dbReference>